<keyword evidence="3 5" id="KW-0472">Membrane</keyword>
<accession>A0A9D5C0P9</accession>
<name>A0A9D5C0P9_9LILI</name>
<comment type="subcellular location">
    <subcellularLocation>
        <location evidence="1">Membrane</location>
    </subcellularLocation>
</comment>
<dbReference type="Gene3D" id="1.20.120.290">
    <property type="entry name" value="Oxygen-evolving enhancer protein 3 (PsbQ), four-helix up-down bundle"/>
    <property type="match status" value="1"/>
</dbReference>
<evidence type="ECO:0000256" key="3">
    <source>
        <dbReference type="ARBA" id="ARBA00023136"/>
    </source>
</evidence>
<evidence type="ECO:0000313" key="8">
    <source>
        <dbReference type="Proteomes" id="UP001085076"/>
    </source>
</evidence>
<organism evidence="7 8">
    <name type="scientific">Dioscorea zingiberensis</name>
    <dbReference type="NCBI Taxonomy" id="325984"/>
    <lineage>
        <taxon>Eukaryota</taxon>
        <taxon>Viridiplantae</taxon>
        <taxon>Streptophyta</taxon>
        <taxon>Embryophyta</taxon>
        <taxon>Tracheophyta</taxon>
        <taxon>Spermatophyta</taxon>
        <taxon>Magnoliopsida</taxon>
        <taxon>Liliopsida</taxon>
        <taxon>Dioscoreales</taxon>
        <taxon>Dioscoreaceae</taxon>
        <taxon>Dioscorea</taxon>
    </lineage>
</organism>
<dbReference type="GO" id="GO:0009654">
    <property type="term" value="C:photosystem II oxygen evolving complex"/>
    <property type="evidence" value="ECO:0007669"/>
    <property type="project" value="InterPro"/>
</dbReference>
<evidence type="ECO:0000256" key="2">
    <source>
        <dbReference type="ARBA" id="ARBA00023078"/>
    </source>
</evidence>
<evidence type="ECO:0000313" key="7">
    <source>
        <dbReference type="EMBL" id="KAJ0963897.1"/>
    </source>
</evidence>
<dbReference type="Pfam" id="PF05757">
    <property type="entry name" value="PsbQ"/>
    <property type="match status" value="1"/>
</dbReference>
<dbReference type="EMBL" id="JAGGNH010000009">
    <property type="protein sequence ID" value="KAJ0963897.1"/>
    <property type="molecule type" value="Genomic_DNA"/>
</dbReference>
<dbReference type="GO" id="GO:0071786">
    <property type="term" value="P:endoplasmic reticulum tubular network organization"/>
    <property type="evidence" value="ECO:0007669"/>
    <property type="project" value="InterPro"/>
</dbReference>
<keyword evidence="8" id="KW-1185">Reference proteome</keyword>
<proteinExistence type="predicted"/>
<dbReference type="Pfam" id="PF10058">
    <property type="entry name" value="Zn_ribbon_10"/>
    <property type="match status" value="1"/>
</dbReference>
<dbReference type="GO" id="GO:0019898">
    <property type="term" value="C:extrinsic component of membrane"/>
    <property type="evidence" value="ECO:0007669"/>
    <property type="project" value="InterPro"/>
</dbReference>
<dbReference type="PANTHER" id="PTHR22166:SF12">
    <property type="entry name" value="ENDOPLASMIC RETICULUM JUNCTION FORMATION PROTEIN LUNAPARK"/>
    <property type="match status" value="1"/>
</dbReference>
<feature type="transmembrane region" description="Helical" evidence="5">
    <location>
        <begin position="68"/>
        <end position="89"/>
    </location>
</feature>
<comment type="caution">
    <text evidence="7">The sequence shown here is derived from an EMBL/GenBank/DDBJ whole genome shotgun (WGS) entry which is preliminary data.</text>
</comment>
<evidence type="ECO:0000256" key="5">
    <source>
        <dbReference type="SAM" id="Phobius"/>
    </source>
</evidence>
<evidence type="ECO:0000256" key="4">
    <source>
        <dbReference type="SAM" id="MobiDB-lite"/>
    </source>
</evidence>
<dbReference type="GO" id="GO:0005509">
    <property type="term" value="F:calcium ion binding"/>
    <property type="evidence" value="ECO:0007669"/>
    <property type="project" value="InterPro"/>
</dbReference>
<dbReference type="InterPro" id="IPR008797">
    <property type="entry name" value="PSII_PsbQ"/>
</dbReference>
<gene>
    <name evidence="7" type="ORF">J5N97_029019</name>
</gene>
<feature type="transmembrane region" description="Helical" evidence="5">
    <location>
        <begin position="109"/>
        <end position="129"/>
    </location>
</feature>
<dbReference type="OrthoDB" id="1725934at2759"/>
<dbReference type="PANTHER" id="PTHR22166">
    <property type="entry name" value="ENDOPLASMIC RETICULUM JUNCTION FORMATION PROTEIN LUNAPARK"/>
    <property type="match status" value="1"/>
</dbReference>
<keyword evidence="5" id="KW-1133">Transmembrane helix</keyword>
<feature type="region of interest" description="Disordered" evidence="4">
    <location>
        <begin position="196"/>
        <end position="243"/>
    </location>
</feature>
<protein>
    <recommendedName>
        <fullName evidence="6">Lunapark zinc ribbon domain-containing protein</fullName>
    </recommendedName>
</protein>
<dbReference type="AlphaFoldDB" id="A0A9D5C0P9"/>
<dbReference type="Proteomes" id="UP001085076">
    <property type="component" value="Miscellaneous, Linkage group lg09"/>
</dbReference>
<evidence type="ECO:0000259" key="6">
    <source>
        <dbReference type="Pfam" id="PF10058"/>
    </source>
</evidence>
<feature type="compositionally biased region" description="Polar residues" evidence="4">
    <location>
        <begin position="231"/>
        <end position="240"/>
    </location>
</feature>
<dbReference type="InterPro" id="IPR019273">
    <property type="entry name" value="Lunapark_Znf"/>
</dbReference>
<feature type="compositionally biased region" description="Basic residues" evidence="4">
    <location>
        <begin position="220"/>
        <end position="229"/>
    </location>
</feature>
<dbReference type="InterPro" id="IPR040115">
    <property type="entry name" value="Lnp"/>
</dbReference>
<dbReference type="GO" id="GO:0071782">
    <property type="term" value="C:endoplasmic reticulum tubular network"/>
    <property type="evidence" value="ECO:0007669"/>
    <property type="project" value="TreeGrafter"/>
</dbReference>
<dbReference type="SUPFAM" id="SSF101112">
    <property type="entry name" value="Oxygen-evolving enhancer protein 3"/>
    <property type="match status" value="1"/>
</dbReference>
<sequence length="481" mass="53429">MAEAATVADEPKPELAKKQQRRGLLSRLWGGIFGGRSEDYEKKLQHLSKEEAAVLARMKRRARTSKKMVRDVIVLAVLLEIAAVGYAVIATRGVELSWQMRALRVLPMFVVPALAFAMYTAVVSLTRILNKKDEKTLERLRAERKAKIDELKERTNYYTTQQLIQRYDLDPAAKAAAATILASKLGADSGLKFFVGDENNPNAPSGKSNDVQPNQSTGLRNRRPTHVRSHSAGSSGSTGMPQFIDEATNEFGAENEEAAFQNPRMVEHYTGPSPTDGNVLSRLVAFLVGEDPAHSYALICGNCHMHNGLARKEDFPYITYYCPHCHALNGSRQPDGHESGSDVRTNLETVQELPFLSIGVAAQMESMESRGSVHRIKQCADDLLVSMEDELVDEDGEISWELMGRDLLLKSTFLFCDLTQVLSTAPLDHKKNLTDLANNFFFYIDELGHAVKSKSTPVMQMCYQDAALALHRLMDALMLLP</sequence>
<reference evidence="7" key="1">
    <citation type="submission" date="2021-03" db="EMBL/GenBank/DDBJ databases">
        <authorList>
            <person name="Li Z."/>
            <person name="Yang C."/>
        </authorList>
    </citation>
    <scope>NUCLEOTIDE SEQUENCE</scope>
    <source>
        <strain evidence="7">Dzin_1.0</strain>
        <tissue evidence="7">Leaf</tissue>
    </source>
</reference>
<dbReference type="InterPro" id="IPR023222">
    <property type="entry name" value="PsbQ-like_dom_sf"/>
</dbReference>
<feature type="compositionally biased region" description="Polar residues" evidence="4">
    <location>
        <begin position="199"/>
        <end position="219"/>
    </location>
</feature>
<reference evidence="7" key="2">
    <citation type="journal article" date="2022" name="Hortic Res">
        <title>The genome of Dioscorea zingiberensis sheds light on the biosynthesis, origin and evolution of the medicinally important diosgenin saponins.</title>
        <authorList>
            <person name="Li Y."/>
            <person name="Tan C."/>
            <person name="Li Z."/>
            <person name="Guo J."/>
            <person name="Li S."/>
            <person name="Chen X."/>
            <person name="Wang C."/>
            <person name="Dai X."/>
            <person name="Yang H."/>
            <person name="Song W."/>
            <person name="Hou L."/>
            <person name="Xu J."/>
            <person name="Tong Z."/>
            <person name="Xu A."/>
            <person name="Yuan X."/>
            <person name="Wang W."/>
            <person name="Yang Q."/>
            <person name="Chen L."/>
            <person name="Sun Z."/>
            <person name="Wang K."/>
            <person name="Pan B."/>
            <person name="Chen J."/>
            <person name="Bao Y."/>
            <person name="Liu F."/>
            <person name="Qi X."/>
            <person name="Gang D.R."/>
            <person name="Wen J."/>
            <person name="Li J."/>
        </authorList>
    </citation>
    <scope>NUCLEOTIDE SEQUENCE</scope>
    <source>
        <strain evidence="7">Dzin_1.0</strain>
    </source>
</reference>
<dbReference type="GO" id="GO:0015979">
    <property type="term" value="P:photosynthesis"/>
    <property type="evidence" value="ECO:0007669"/>
    <property type="project" value="InterPro"/>
</dbReference>
<keyword evidence="5" id="KW-0812">Transmembrane</keyword>
<evidence type="ECO:0000256" key="1">
    <source>
        <dbReference type="ARBA" id="ARBA00004370"/>
    </source>
</evidence>
<keyword evidence="2" id="KW-0793">Thylakoid</keyword>
<feature type="domain" description="Lunapark zinc ribbon" evidence="6">
    <location>
        <begin position="280"/>
        <end position="329"/>
    </location>
</feature>